<dbReference type="RefSeq" id="WP_119140249.1">
    <property type="nucleotide sequence ID" value="NZ_CBCSFL010000005.1"/>
</dbReference>
<feature type="transmembrane region" description="Helical" evidence="1">
    <location>
        <begin position="155"/>
        <end position="174"/>
    </location>
</feature>
<evidence type="ECO:0000313" key="3">
    <source>
        <dbReference type="Proteomes" id="UP000263595"/>
    </source>
</evidence>
<feature type="transmembrane region" description="Helical" evidence="1">
    <location>
        <begin position="351"/>
        <end position="374"/>
    </location>
</feature>
<keyword evidence="3" id="KW-1185">Reference proteome</keyword>
<gene>
    <name evidence="2" type="ORF">CCOS865_01945</name>
</gene>
<feature type="transmembrane region" description="Helical" evidence="1">
    <location>
        <begin position="12"/>
        <end position="31"/>
    </location>
</feature>
<sequence>MNANALRPLLLSPWLFGFGVLAQALALCAITQLGHVGAMRDGSLLWPVAWAMVALLWWLLHGPRLCNSADKLLRLRAPGVARTLAPAVALHLGLSVMLPWACLLVGAPASDSLQLGAALWLGAALGALMLSLPIFLGFVPAMLAGYGWPMLADPVASAAAGAVIWLVAAGLWFTHARRPRGRDWMPAGATFEGLGASARHDAARGTPQPSAGRCQDQRRLDNLAAVLGRDYQTLRQIFGRRRCALFYAWLVATCGFVLWLDPSYDNGFLFAGPIFCLVFVPLQAPKALARLHNQRRACWADLQLLAGLPPAEQLQAAVMRQVRLTIAERCLAMAALALCMGADRIAQDGRWALFVIGFSLLVWGCGQGLARLAWRGTLGSVALNVINAVMMLAGIITCVLWVA</sequence>
<evidence type="ECO:0000256" key="1">
    <source>
        <dbReference type="SAM" id="Phobius"/>
    </source>
</evidence>
<dbReference type="Proteomes" id="UP000263595">
    <property type="component" value="Unassembled WGS sequence"/>
</dbReference>
<organism evidence="2 3">
    <name type="scientific">Pseudomonas reidholzensis</name>
    <dbReference type="NCBI Taxonomy" id="1785162"/>
    <lineage>
        <taxon>Bacteria</taxon>
        <taxon>Pseudomonadati</taxon>
        <taxon>Pseudomonadota</taxon>
        <taxon>Gammaproteobacteria</taxon>
        <taxon>Pseudomonadales</taxon>
        <taxon>Pseudomonadaceae</taxon>
        <taxon>Pseudomonas</taxon>
    </lineage>
</organism>
<dbReference type="OrthoDB" id="9899294at2"/>
<feature type="transmembrane region" description="Helical" evidence="1">
    <location>
        <begin position="244"/>
        <end position="260"/>
    </location>
</feature>
<evidence type="ECO:0008006" key="4">
    <source>
        <dbReference type="Google" id="ProtNLM"/>
    </source>
</evidence>
<feature type="transmembrane region" description="Helical" evidence="1">
    <location>
        <begin position="43"/>
        <end position="60"/>
    </location>
</feature>
<keyword evidence="1" id="KW-0812">Transmembrane</keyword>
<keyword evidence="1" id="KW-0472">Membrane</keyword>
<feature type="transmembrane region" description="Helical" evidence="1">
    <location>
        <begin position="381"/>
        <end position="402"/>
    </location>
</feature>
<keyword evidence="1" id="KW-1133">Transmembrane helix</keyword>
<proteinExistence type="predicted"/>
<accession>A0A383RRK5</accession>
<evidence type="ECO:0000313" key="2">
    <source>
        <dbReference type="EMBL" id="SYX89687.1"/>
    </source>
</evidence>
<reference evidence="3" key="1">
    <citation type="submission" date="2018-08" db="EMBL/GenBank/DDBJ databases">
        <authorList>
            <person name="Blom J."/>
        </authorList>
    </citation>
    <scope>NUCLEOTIDE SEQUENCE [LARGE SCALE GENOMIC DNA]</scope>
    <source>
        <strain evidence="3">CCOS 865</strain>
    </source>
</reference>
<protein>
    <recommendedName>
        <fullName evidence="4">Transmembrane protein</fullName>
    </recommendedName>
</protein>
<feature type="transmembrane region" description="Helical" evidence="1">
    <location>
        <begin position="80"/>
        <end position="105"/>
    </location>
</feature>
<dbReference type="EMBL" id="UNOZ01000013">
    <property type="protein sequence ID" value="SYX89687.1"/>
    <property type="molecule type" value="Genomic_DNA"/>
</dbReference>
<dbReference type="AlphaFoldDB" id="A0A383RRK5"/>
<feature type="transmembrane region" description="Helical" evidence="1">
    <location>
        <begin position="266"/>
        <end position="284"/>
    </location>
</feature>
<feature type="transmembrane region" description="Helical" evidence="1">
    <location>
        <begin position="117"/>
        <end position="143"/>
    </location>
</feature>
<name>A0A383RRK5_9PSED</name>